<dbReference type="PANTHER" id="PTHR21261">
    <property type="entry name" value="BEAT PROTEIN"/>
    <property type="match status" value="1"/>
</dbReference>
<accession>A0A7R8CWV1</accession>
<dbReference type="Gene3D" id="2.60.40.10">
    <property type="entry name" value="Immunoglobulins"/>
    <property type="match status" value="2"/>
</dbReference>
<name>A0A7R8CWV1_LEPSM</name>
<sequence length="278" mass="32281">MDKIWILISFYLTITSIVGVEIRHMRVPAVVESGREPHVILDCDYDIGDNEGSQIDVKWYFKDDPQPFYQWLPGRNPQTIGDLFKGRIDLSFVVDEKNGFKRHRAIKIIRPTTELSGTYRCKVSSFVDEDFETKRMTVYSPAQDLKLYYTKPDSRRINLTCKATGVYPKPEVSLTWGPLANQRGETTTLTVERDGLFDISVHKILLEEKLKPETVFGCILSIPDTSYTVKEETMYFPGKVLNYRTNTSTSSVLFEPKRFLLLQSTLLWILHYHFVRYQ</sequence>
<proteinExistence type="predicted"/>
<dbReference type="Proteomes" id="UP000675881">
    <property type="component" value="Chromosome 5"/>
</dbReference>
<gene>
    <name evidence="1" type="ORF">LSAA_10929</name>
</gene>
<evidence type="ECO:0000313" key="1">
    <source>
        <dbReference type="EMBL" id="CAF2955267.1"/>
    </source>
</evidence>
<dbReference type="SUPFAM" id="SSF48726">
    <property type="entry name" value="Immunoglobulin"/>
    <property type="match status" value="2"/>
</dbReference>
<dbReference type="InterPro" id="IPR013783">
    <property type="entry name" value="Ig-like_fold"/>
</dbReference>
<dbReference type="PROSITE" id="PS50835">
    <property type="entry name" value="IG_LIKE"/>
    <property type="match status" value="1"/>
</dbReference>
<dbReference type="InterPro" id="IPR007110">
    <property type="entry name" value="Ig-like_dom"/>
</dbReference>
<reference evidence="1" key="1">
    <citation type="submission" date="2021-02" db="EMBL/GenBank/DDBJ databases">
        <authorList>
            <person name="Bekaert M."/>
        </authorList>
    </citation>
    <scope>NUCLEOTIDE SEQUENCE</scope>
    <source>
        <strain evidence="1">IoA-00</strain>
    </source>
</reference>
<keyword evidence="2" id="KW-1185">Reference proteome</keyword>
<dbReference type="PANTHER" id="PTHR21261:SF2">
    <property type="entry name" value="GH04238P-RELATED"/>
    <property type="match status" value="1"/>
</dbReference>
<organism evidence="1 2">
    <name type="scientific">Lepeophtheirus salmonis</name>
    <name type="common">Salmon louse</name>
    <name type="synonym">Caligus salmonis</name>
    <dbReference type="NCBI Taxonomy" id="72036"/>
    <lineage>
        <taxon>Eukaryota</taxon>
        <taxon>Metazoa</taxon>
        <taxon>Ecdysozoa</taxon>
        <taxon>Arthropoda</taxon>
        <taxon>Crustacea</taxon>
        <taxon>Multicrustacea</taxon>
        <taxon>Hexanauplia</taxon>
        <taxon>Copepoda</taxon>
        <taxon>Siphonostomatoida</taxon>
        <taxon>Caligidae</taxon>
        <taxon>Lepeophtheirus</taxon>
    </lineage>
</organism>
<dbReference type="EMBL" id="HG994584">
    <property type="protein sequence ID" value="CAF2955267.1"/>
    <property type="molecule type" value="Genomic_DNA"/>
</dbReference>
<protein>
    <submittedName>
        <fullName evidence="1">(salmon louse) hypothetical protein</fullName>
    </submittedName>
</protein>
<dbReference type="AlphaFoldDB" id="A0A7R8CWV1"/>
<dbReference type="OrthoDB" id="6478865at2759"/>
<evidence type="ECO:0000313" key="2">
    <source>
        <dbReference type="Proteomes" id="UP000675881"/>
    </source>
</evidence>
<dbReference type="InterPro" id="IPR036179">
    <property type="entry name" value="Ig-like_dom_sf"/>
</dbReference>